<dbReference type="InParanoid" id="A0A1Y2AG38"/>
<keyword evidence="1" id="KW-1133">Transmembrane helix</keyword>
<comment type="caution">
    <text evidence="2">The sequence shown here is derived from an EMBL/GenBank/DDBJ whole genome shotgun (WGS) entry which is preliminary data.</text>
</comment>
<dbReference type="EMBL" id="MCFC01000115">
    <property type="protein sequence ID" value="ORY21250.1"/>
    <property type="molecule type" value="Genomic_DNA"/>
</dbReference>
<evidence type="ECO:0000313" key="3">
    <source>
        <dbReference type="Proteomes" id="UP000193986"/>
    </source>
</evidence>
<keyword evidence="1" id="KW-0812">Transmembrane</keyword>
<sequence length="109" mass="12931">MEDSDLIRIQLHLDFNQGLLRCTLLLLVLPISELYRPCRLFLFLFLLLPLPLPLLLLLLLLLPVLYDYTFSDLGLYWFRSWAWIPQIPYVLSLEKNTHWVPEYIDPSSS</sequence>
<keyword evidence="1" id="KW-0472">Membrane</keyword>
<gene>
    <name evidence="2" type="ORF">BCR39DRAFT_553995</name>
</gene>
<dbReference type="AlphaFoldDB" id="A0A1Y2AG38"/>
<name>A0A1Y2AG38_9TREE</name>
<organism evidence="2 3">
    <name type="scientific">Naematelia encephala</name>
    <dbReference type="NCBI Taxonomy" id="71784"/>
    <lineage>
        <taxon>Eukaryota</taxon>
        <taxon>Fungi</taxon>
        <taxon>Dikarya</taxon>
        <taxon>Basidiomycota</taxon>
        <taxon>Agaricomycotina</taxon>
        <taxon>Tremellomycetes</taxon>
        <taxon>Tremellales</taxon>
        <taxon>Naemateliaceae</taxon>
        <taxon>Naematelia</taxon>
    </lineage>
</organism>
<accession>A0A1Y2AG38</accession>
<reference evidence="2 3" key="1">
    <citation type="submission" date="2016-07" db="EMBL/GenBank/DDBJ databases">
        <title>Pervasive Adenine N6-methylation of Active Genes in Fungi.</title>
        <authorList>
            <consortium name="DOE Joint Genome Institute"/>
            <person name="Mondo S.J."/>
            <person name="Dannebaum R.O."/>
            <person name="Kuo R.C."/>
            <person name="Labutti K."/>
            <person name="Haridas S."/>
            <person name="Kuo A."/>
            <person name="Salamov A."/>
            <person name="Ahrendt S.R."/>
            <person name="Lipzen A."/>
            <person name="Sullivan W."/>
            <person name="Andreopoulos W.B."/>
            <person name="Clum A."/>
            <person name="Lindquist E."/>
            <person name="Daum C."/>
            <person name="Ramamoorthy G.K."/>
            <person name="Gryganskyi A."/>
            <person name="Culley D."/>
            <person name="Magnuson J.K."/>
            <person name="James T.Y."/>
            <person name="O'Malley M.A."/>
            <person name="Stajich J.E."/>
            <person name="Spatafora J.W."/>
            <person name="Visel A."/>
            <person name="Grigoriev I.V."/>
        </authorList>
    </citation>
    <scope>NUCLEOTIDE SEQUENCE [LARGE SCALE GENOMIC DNA]</scope>
    <source>
        <strain evidence="2 3">68-887.2</strain>
    </source>
</reference>
<feature type="transmembrane region" description="Helical" evidence="1">
    <location>
        <begin position="42"/>
        <end position="66"/>
    </location>
</feature>
<proteinExistence type="predicted"/>
<evidence type="ECO:0000313" key="2">
    <source>
        <dbReference type="EMBL" id="ORY21250.1"/>
    </source>
</evidence>
<keyword evidence="3" id="KW-1185">Reference proteome</keyword>
<dbReference type="Proteomes" id="UP000193986">
    <property type="component" value="Unassembled WGS sequence"/>
</dbReference>
<evidence type="ECO:0000256" key="1">
    <source>
        <dbReference type="SAM" id="Phobius"/>
    </source>
</evidence>
<protein>
    <submittedName>
        <fullName evidence="2">Uncharacterized protein</fullName>
    </submittedName>
</protein>